<gene>
    <name evidence="1" type="ORF">DUI87_10734</name>
</gene>
<protein>
    <recommendedName>
        <fullName evidence="3">Reverse transcriptase domain-containing protein</fullName>
    </recommendedName>
</protein>
<comment type="caution">
    <text evidence="1">The sequence shown here is derived from an EMBL/GenBank/DDBJ whole genome shotgun (WGS) entry which is preliminary data.</text>
</comment>
<keyword evidence="2" id="KW-1185">Reference proteome</keyword>
<accession>A0A3M0KQQ1</accession>
<dbReference type="OrthoDB" id="416454at2759"/>
<organism evidence="1 2">
    <name type="scientific">Hirundo rustica rustica</name>
    <dbReference type="NCBI Taxonomy" id="333673"/>
    <lineage>
        <taxon>Eukaryota</taxon>
        <taxon>Metazoa</taxon>
        <taxon>Chordata</taxon>
        <taxon>Craniata</taxon>
        <taxon>Vertebrata</taxon>
        <taxon>Euteleostomi</taxon>
        <taxon>Archelosauria</taxon>
        <taxon>Archosauria</taxon>
        <taxon>Dinosauria</taxon>
        <taxon>Saurischia</taxon>
        <taxon>Theropoda</taxon>
        <taxon>Coelurosauria</taxon>
        <taxon>Aves</taxon>
        <taxon>Neognathae</taxon>
        <taxon>Neoaves</taxon>
        <taxon>Telluraves</taxon>
        <taxon>Australaves</taxon>
        <taxon>Passeriformes</taxon>
        <taxon>Sylvioidea</taxon>
        <taxon>Hirundinidae</taxon>
        <taxon>Hirundo</taxon>
    </lineage>
</organism>
<evidence type="ECO:0000313" key="1">
    <source>
        <dbReference type="EMBL" id="RMC13200.1"/>
    </source>
</evidence>
<proteinExistence type="predicted"/>
<dbReference type="AlphaFoldDB" id="A0A3M0KQQ1"/>
<dbReference type="EMBL" id="QRBI01000106">
    <property type="protein sequence ID" value="RMC13200.1"/>
    <property type="molecule type" value="Genomic_DNA"/>
</dbReference>
<dbReference type="STRING" id="333673.A0A3M0KQQ1"/>
<sequence>MEGWKKGSGNYGIVGLTLVLGKVMEEILLNATMQHLQDNQGIRTSQHRFVKGRSCLAVLIFYDKKDIEVLEFAQKRTMKLVKDLEHKSCGEQQRELGLFSLEKRRLKEDDHHFPNVRNVEKKGMFKLIVTYLS</sequence>
<evidence type="ECO:0000313" key="2">
    <source>
        <dbReference type="Proteomes" id="UP000269221"/>
    </source>
</evidence>
<name>A0A3M0KQQ1_HIRRU</name>
<evidence type="ECO:0008006" key="3">
    <source>
        <dbReference type="Google" id="ProtNLM"/>
    </source>
</evidence>
<reference evidence="1 2" key="1">
    <citation type="submission" date="2018-07" db="EMBL/GenBank/DDBJ databases">
        <title>A high quality draft genome assembly of the barn swallow (H. rustica rustica).</title>
        <authorList>
            <person name="Formenti G."/>
            <person name="Chiara M."/>
            <person name="Poveda L."/>
            <person name="Francoijs K.-J."/>
            <person name="Bonisoli-Alquati A."/>
            <person name="Canova L."/>
            <person name="Gianfranceschi L."/>
            <person name="Horner D.S."/>
            <person name="Saino N."/>
        </authorList>
    </citation>
    <scope>NUCLEOTIDE SEQUENCE [LARGE SCALE GENOMIC DNA]</scope>
    <source>
        <strain evidence="1">Chelidonia</strain>
        <tissue evidence="1">Blood</tissue>
    </source>
</reference>
<dbReference type="Proteomes" id="UP000269221">
    <property type="component" value="Unassembled WGS sequence"/>
</dbReference>